<keyword evidence="1" id="KW-0812">Transmembrane</keyword>
<comment type="caution">
    <text evidence="2">The sequence shown here is derived from an EMBL/GenBank/DDBJ whole genome shotgun (WGS) entry which is preliminary data.</text>
</comment>
<sequence length="89" mass="10080">MVQKAKVQTWRRQLHGSLVILKKNARLYYLKPPVLIFGVLFPVFFFLAFKMGRPITAESVVPGMVTMALWFTASAVGPLVTPWERSAKT</sequence>
<dbReference type="EMBL" id="DQZW01000246">
    <property type="protein sequence ID" value="HDL90284.1"/>
    <property type="molecule type" value="Genomic_DNA"/>
</dbReference>
<proteinExistence type="predicted"/>
<feature type="transmembrane region" description="Helical" evidence="1">
    <location>
        <begin position="28"/>
        <end position="49"/>
    </location>
</feature>
<dbReference type="AlphaFoldDB" id="A0A7C0WSJ9"/>
<dbReference type="Proteomes" id="UP000886355">
    <property type="component" value="Unassembled WGS sequence"/>
</dbReference>
<organism evidence="2">
    <name type="scientific">Thermodesulforhabdus norvegica</name>
    <dbReference type="NCBI Taxonomy" id="39841"/>
    <lineage>
        <taxon>Bacteria</taxon>
        <taxon>Pseudomonadati</taxon>
        <taxon>Thermodesulfobacteriota</taxon>
        <taxon>Syntrophobacteria</taxon>
        <taxon>Syntrophobacterales</taxon>
        <taxon>Thermodesulforhabdaceae</taxon>
        <taxon>Thermodesulforhabdus</taxon>
    </lineage>
</organism>
<keyword evidence="1" id="KW-1133">Transmembrane helix</keyword>
<protein>
    <submittedName>
        <fullName evidence="2">ABC transporter permease</fullName>
    </submittedName>
</protein>
<evidence type="ECO:0000256" key="1">
    <source>
        <dbReference type="SAM" id="Phobius"/>
    </source>
</evidence>
<feature type="transmembrane region" description="Helical" evidence="1">
    <location>
        <begin position="61"/>
        <end position="80"/>
    </location>
</feature>
<reference evidence="2" key="1">
    <citation type="journal article" date="2020" name="mSystems">
        <title>Genome- and Community-Level Interaction Insights into Carbon Utilization and Element Cycling Functions of Hydrothermarchaeota in Hydrothermal Sediment.</title>
        <authorList>
            <person name="Zhou Z."/>
            <person name="Liu Y."/>
            <person name="Xu W."/>
            <person name="Pan J."/>
            <person name="Luo Z.H."/>
            <person name="Li M."/>
        </authorList>
    </citation>
    <scope>NUCLEOTIDE SEQUENCE [LARGE SCALE GENOMIC DNA]</scope>
    <source>
        <strain evidence="2">HyVt-19</strain>
    </source>
</reference>
<keyword evidence="1" id="KW-0472">Membrane</keyword>
<gene>
    <name evidence="2" type="ORF">ENG14_05215</name>
</gene>
<evidence type="ECO:0000313" key="2">
    <source>
        <dbReference type="EMBL" id="HDL90284.1"/>
    </source>
</evidence>
<feature type="non-terminal residue" evidence="2">
    <location>
        <position position="89"/>
    </location>
</feature>
<accession>A0A7C0WSJ9</accession>
<name>A0A7C0WSJ9_9BACT</name>